<keyword evidence="5 7" id="KW-1133">Transmembrane helix</keyword>
<dbReference type="AlphaFoldDB" id="A0A1H9J2E2"/>
<feature type="domain" description="ABC transmembrane type-1" evidence="8">
    <location>
        <begin position="68"/>
        <end position="248"/>
    </location>
</feature>
<dbReference type="InterPro" id="IPR035906">
    <property type="entry name" value="MetI-like_sf"/>
</dbReference>
<proteinExistence type="inferred from homology"/>
<dbReference type="PANTHER" id="PTHR30151">
    <property type="entry name" value="ALKANE SULFONATE ABC TRANSPORTER-RELATED, MEMBRANE SUBUNIT"/>
    <property type="match status" value="1"/>
</dbReference>
<dbReference type="InterPro" id="IPR000515">
    <property type="entry name" value="MetI-like"/>
</dbReference>
<feature type="transmembrane region" description="Helical" evidence="7">
    <location>
        <begin position="106"/>
        <end position="128"/>
    </location>
</feature>
<dbReference type="PROSITE" id="PS50928">
    <property type="entry name" value="ABC_TM1"/>
    <property type="match status" value="1"/>
</dbReference>
<evidence type="ECO:0000256" key="6">
    <source>
        <dbReference type="ARBA" id="ARBA00023136"/>
    </source>
</evidence>
<comment type="subcellular location">
    <subcellularLocation>
        <location evidence="1 7">Cell membrane</location>
        <topology evidence="1 7">Multi-pass membrane protein</topology>
    </subcellularLocation>
</comment>
<keyword evidence="6 7" id="KW-0472">Membrane</keyword>
<feature type="transmembrane region" description="Helical" evidence="7">
    <location>
        <begin position="230"/>
        <end position="248"/>
    </location>
</feature>
<keyword evidence="10" id="KW-1185">Reference proteome</keyword>
<dbReference type="Gene3D" id="1.10.3720.10">
    <property type="entry name" value="MetI-like"/>
    <property type="match status" value="1"/>
</dbReference>
<keyword evidence="3" id="KW-1003">Cell membrane</keyword>
<evidence type="ECO:0000256" key="3">
    <source>
        <dbReference type="ARBA" id="ARBA00022475"/>
    </source>
</evidence>
<dbReference type="GO" id="GO:0055085">
    <property type="term" value="P:transmembrane transport"/>
    <property type="evidence" value="ECO:0007669"/>
    <property type="project" value="InterPro"/>
</dbReference>
<comment type="similarity">
    <text evidence="7">Belongs to the binding-protein-dependent transport system permease family.</text>
</comment>
<organism evidence="9 10">
    <name type="scientific">Granulicatella balaenopterae</name>
    <dbReference type="NCBI Taxonomy" id="137733"/>
    <lineage>
        <taxon>Bacteria</taxon>
        <taxon>Bacillati</taxon>
        <taxon>Bacillota</taxon>
        <taxon>Bacilli</taxon>
        <taxon>Lactobacillales</taxon>
        <taxon>Carnobacteriaceae</taxon>
        <taxon>Granulicatella</taxon>
    </lineage>
</organism>
<evidence type="ECO:0000313" key="10">
    <source>
        <dbReference type="Proteomes" id="UP000198556"/>
    </source>
</evidence>
<evidence type="ECO:0000256" key="4">
    <source>
        <dbReference type="ARBA" id="ARBA00022692"/>
    </source>
</evidence>
<dbReference type="GO" id="GO:0005886">
    <property type="term" value="C:plasma membrane"/>
    <property type="evidence" value="ECO:0007669"/>
    <property type="project" value="UniProtKB-SubCell"/>
</dbReference>
<dbReference type="STRING" id="137733.SAMN05421767_10758"/>
<gene>
    <name evidence="9" type="ORF">SAMN05421767_10758</name>
</gene>
<keyword evidence="2 7" id="KW-0813">Transport</keyword>
<evidence type="ECO:0000256" key="1">
    <source>
        <dbReference type="ARBA" id="ARBA00004651"/>
    </source>
</evidence>
<evidence type="ECO:0000313" key="9">
    <source>
        <dbReference type="EMBL" id="SEQ80937.1"/>
    </source>
</evidence>
<name>A0A1H9J2E2_9LACT</name>
<dbReference type="CDD" id="cd06261">
    <property type="entry name" value="TM_PBP2"/>
    <property type="match status" value="1"/>
</dbReference>
<accession>A0A1H9J2E2</accession>
<dbReference type="Pfam" id="PF00528">
    <property type="entry name" value="BPD_transp_1"/>
    <property type="match status" value="1"/>
</dbReference>
<feature type="transmembrane region" description="Helical" evidence="7">
    <location>
        <begin position="75"/>
        <end position="94"/>
    </location>
</feature>
<evidence type="ECO:0000256" key="2">
    <source>
        <dbReference type="ARBA" id="ARBA00022448"/>
    </source>
</evidence>
<feature type="transmembrane region" description="Helical" evidence="7">
    <location>
        <begin position="21"/>
        <end position="45"/>
    </location>
</feature>
<reference evidence="9 10" key="1">
    <citation type="submission" date="2016-10" db="EMBL/GenBank/DDBJ databases">
        <authorList>
            <person name="de Groot N.N."/>
        </authorList>
    </citation>
    <scope>NUCLEOTIDE SEQUENCE [LARGE SCALE GENOMIC DNA]</scope>
    <source>
        <strain evidence="9 10">DSM 15827</strain>
    </source>
</reference>
<dbReference type="PANTHER" id="PTHR30151:SF0">
    <property type="entry name" value="ABC TRANSPORTER PERMEASE PROTEIN MJ0413-RELATED"/>
    <property type="match status" value="1"/>
</dbReference>
<sequence>MDNYQAIHCIMNNKMKLAFKYQLLSLVMVLVIWYLLTWFVSPLLIPKISVVLLELVKIVTVPDYLLMIWITTKRLLIGMAIGVSVGIVLGVAMGKVKAIDHFFSPIVSILQTIPPISWLALALVWFGFNGKPAIFIVVTSLIPIISINTREGFKNIDQGLLEMAQIYQLNKQKIYIKIVLPTILPYIRSATKIGLGMSWKVAVMGEVLTTNDGIGGMIKEARNNLEVESIIAWSIMIVILFNLTTWLLKKMFKEEGAK</sequence>
<protein>
    <submittedName>
        <fullName evidence="9">NitT/TauT family transport system permease protein</fullName>
    </submittedName>
</protein>
<dbReference type="EMBL" id="FOGF01000007">
    <property type="protein sequence ID" value="SEQ80937.1"/>
    <property type="molecule type" value="Genomic_DNA"/>
</dbReference>
<evidence type="ECO:0000256" key="5">
    <source>
        <dbReference type="ARBA" id="ARBA00022989"/>
    </source>
</evidence>
<evidence type="ECO:0000259" key="8">
    <source>
        <dbReference type="PROSITE" id="PS50928"/>
    </source>
</evidence>
<dbReference type="Proteomes" id="UP000198556">
    <property type="component" value="Unassembled WGS sequence"/>
</dbReference>
<evidence type="ECO:0000256" key="7">
    <source>
        <dbReference type="RuleBase" id="RU363032"/>
    </source>
</evidence>
<dbReference type="SUPFAM" id="SSF161098">
    <property type="entry name" value="MetI-like"/>
    <property type="match status" value="1"/>
</dbReference>
<keyword evidence="4 7" id="KW-0812">Transmembrane</keyword>